<reference evidence="3 4" key="1">
    <citation type="submission" date="2015-12" db="EMBL/GenBank/DDBJ databases">
        <title>Haloprofundus marisrubri gen. nov., sp. nov., an extremely halophilic archaeon isolated from the Discovery deep brine-seawater interface in the Red Sea.</title>
        <authorList>
            <person name="Zhang G."/>
            <person name="Stingl U."/>
            <person name="Rashid M."/>
        </authorList>
    </citation>
    <scope>NUCLEOTIDE SEQUENCE [LARGE SCALE GENOMIC DNA]</scope>
    <source>
        <strain evidence="3 4">SB9</strain>
    </source>
</reference>
<protein>
    <recommendedName>
        <fullName evidence="2">Glycosyltransferase 2-like domain-containing protein</fullName>
    </recommendedName>
</protein>
<evidence type="ECO:0000313" key="4">
    <source>
        <dbReference type="Proteomes" id="UP000054387"/>
    </source>
</evidence>
<feature type="transmembrane region" description="Helical" evidence="1">
    <location>
        <begin position="377"/>
        <end position="398"/>
    </location>
</feature>
<feature type="domain" description="Glycosyltransferase 2-like" evidence="2">
    <location>
        <begin position="147"/>
        <end position="263"/>
    </location>
</feature>
<feature type="transmembrane region" description="Helical" evidence="1">
    <location>
        <begin position="410"/>
        <end position="432"/>
    </location>
</feature>
<dbReference type="InterPro" id="IPR001173">
    <property type="entry name" value="Glyco_trans_2-like"/>
</dbReference>
<dbReference type="PANTHER" id="PTHR48090:SF7">
    <property type="entry name" value="RFBJ PROTEIN"/>
    <property type="match status" value="1"/>
</dbReference>
<gene>
    <name evidence="3" type="ORF">AUR64_07570</name>
</gene>
<dbReference type="Pfam" id="PF00535">
    <property type="entry name" value="Glycos_transf_2"/>
    <property type="match status" value="1"/>
</dbReference>
<dbReference type="AlphaFoldDB" id="A0A0W1RC76"/>
<keyword evidence="1" id="KW-1133">Transmembrane helix</keyword>
<keyword evidence="1" id="KW-0472">Membrane</keyword>
<dbReference type="Gene3D" id="3.90.550.10">
    <property type="entry name" value="Spore Coat Polysaccharide Biosynthesis Protein SpsA, Chain A"/>
    <property type="match status" value="1"/>
</dbReference>
<dbReference type="OrthoDB" id="11098at2157"/>
<dbReference type="RefSeq" id="WP_058580815.1">
    <property type="nucleotide sequence ID" value="NZ_LOPU01000016.1"/>
</dbReference>
<keyword evidence="1" id="KW-0812">Transmembrane</keyword>
<proteinExistence type="predicted"/>
<comment type="caution">
    <text evidence="3">The sequence shown here is derived from an EMBL/GenBank/DDBJ whole genome shotgun (WGS) entry which is preliminary data.</text>
</comment>
<dbReference type="SUPFAM" id="SSF53448">
    <property type="entry name" value="Nucleotide-diphospho-sugar transferases"/>
    <property type="match status" value="1"/>
</dbReference>
<dbReference type="InterPro" id="IPR050256">
    <property type="entry name" value="Glycosyltransferase_2"/>
</dbReference>
<evidence type="ECO:0000313" key="3">
    <source>
        <dbReference type="EMBL" id="KTG11016.1"/>
    </source>
</evidence>
<dbReference type="InterPro" id="IPR029044">
    <property type="entry name" value="Nucleotide-diphossugar_trans"/>
</dbReference>
<dbReference type="EMBL" id="LOPU01000016">
    <property type="protein sequence ID" value="KTG11016.1"/>
    <property type="molecule type" value="Genomic_DNA"/>
</dbReference>
<accession>A0A0W1RC76</accession>
<name>A0A0W1RC76_9EURY</name>
<dbReference type="PANTHER" id="PTHR48090">
    <property type="entry name" value="UNDECAPRENYL-PHOSPHATE 4-DEOXY-4-FORMAMIDO-L-ARABINOSE TRANSFERASE-RELATED"/>
    <property type="match status" value="1"/>
</dbReference>
<dbReference type="CDD" id="cd04179">
    <property type="entry name" value="DPM_DPG-synthase_like"/>
    <property type="match status" value="1"/>
</dbReference>
<evidence type="ECO:0000259" key="2">
    <source>
        <dbReference type="Pfam" id="PF00535"/>
    </source>
</evidence>
<organism evidence="3 4">
    <name type="scientific">Haloprofundus marisrubri</name>
    <dbReference type="NCBI Taxonomy" id="1514971"/>
    <lineage>
        <taxon>Archaea</taxon>
        <taxon>Methanobacteriati</taxon>
        <taxon>Methanobacteriota</taxon>
        <taxon>Stenosarchaea group</taxon>
        <taxon>Halobacteria</taxon>
        <taxon>Halobacteriales</taxon>
        <taxon>Haloferacaceae</taxon>
        <taxon>Haloprofundus</taxon>
    </lineage>
</organism>
<dbReference type="Proteomes" id="UP000054387">
    <property type="component" value="Unassembled WGS sequence"/>
</dbReference>
<evidence type="ECO:0000256" key="1">
    <source>
        <dbReference type="SAM" id="Phobius"/>
    </source>
</evidence>
<dbReference type="STRING" id="1514971.AUR64_07570"/>
<keyword evidence="4" id="KW-1185">Reference proteome</keyword>
<sequence length="442" mass="48257">MDGSYIEDDYSGTGAVLGGEAYALGVVFDEDEDQHLLRLLSRAGQYGCPLLAIRRDGTVLYAVGLDDEPLEVQRGEDYASADGETIRETLVDIAQSHGFRGLVVHENPERRIDFQASFDALETDDSFAVESRPRLIEEKPVEAPIVVGLPAYNEEKVVGSVVEEVQNYADIVVVVDDGSSDRTAERAAAAGAVVVRHSRNRGYGAALQTLFVEGKQRNASSLVVIDADGQHDGGDVQRLLRRQQECSADIVIGSRFTGDVASEIPLYRRFGLWVINTLTNLGLGTFRKSERIGDTQSGFRAYGPRAIESLAEDDTLGSSMEASTDILFHARKRGYAIDEIGIKIRYDLEDTYTHNPLLHGYSVVKGVLRLIERDRPLTTLGVPGFISAFAGLSVGYWSMFEYGQSGEFPLALVGLSGLLLLVGFFASVFAIVHQSLRSVRSP</sequence>